<evidence type="ECO:0000313" key="10">
    <source>
        <dbReference type="EMBL" id="CAF1232901.1"/>
    </source>
</evidence>
<evidence type="ECO:0000313" key="14">
    <source>
        <dbReference type="EMBL" id="CAF4869264.1"/>
    </source>
</evidence>
<comment type="caution">
    <text evidence="12">The sequence shown here is derived from an EMBL/GenBank/DDBJ whole genome shotgun (WGS) entry which is preliminary data.</text>
</comment>
<dbReference type="Proteomes" id="UP000681720">
    <property type="component" value="Unassembled WGS sequence"/>
</dbReference>
<keyword evidence="3 8" id="KW-0813">Transport</keyword>
<comment type="similarity">
    <text evidence="2 8">Belongs to the MIP/aquaporin (TC 1.A.8) family.</text>
</comment>
<dbReference type="InterPro" id="IPR000425">
    <property type="entry name" value="MIP"/>
</dbReference>
<dbReference type="Gene3D" id="1.20.1080.10">
    <property type="entry name" value="Glycerol uptake facilitator protein"/>
    <property type="match status" value="1"/>
</dbReference>
<feature type="transmembrane region" description="Helical" evidence="9">
    <location>
        <begin position="267"/>
        <end position="289"/>
    </location>
</feature>
<organism evidence="12 15">
    <name type="scientific">Rotaria magnacalcarata</name>
    <dbReference type="NCBI Taxonomy" id="392030"/>
    <lineage>
        <taxon>Eukaryota</taxon>
        <taxon>Metazoa</taxon>
        <taxon>Spiralia</taxon>
        <taxon>Gnathifera</taxon>
        <taxon>Rotifera</taxon>
        <taxon>Eurotatoria</taxon>
        <taxon>Bdelloidea</taxon>
        <taxon>Philodinida</taxon>
        <taxon>Philodinidae</taxon>
        <taxon>Rotaria</taxon>
    </lineage>
</organism>
<proteinExistence type="inferred from homology"/>
<evidence type="ECO:0000256" key="4">
    <source>
        <dbReference type="ARBA" id="ARBA00022475"/>
    </source>
</evidence>
<feature type="transmembrane region" description="Helical" evidence="9">
    <location>
        <begin position="224"/>
        <end position="247"/>
    </location>
</feature>
<evidence type="ECO:0000256" key="7">
    <source>
        <dbReference type="ARBA" id="ARBA00023136"/>
    </source>
</evidence>
<dbReference type="GO" id="GO:0005886">
    <property type="term" value="C:plasma membrane"/>
    <property type="evidence" value="ECO:0007669"/>
    <property type="project" value="UniProtKB-SubCell"/>
</dbReference>
<dbReference type="AlphaFoldDB" id="A0A816TX70"/>
<evidence type="ECO:0000256" key="8">
    <source>
        <dbReference type="RuleBase" id="RU000477"/>
    </source>
</evidence>
<dbReference type="EMBL" id="CAJNRE010011813">
    <property type="protein sequence ID" value="CAF2104970.1"/>
    <property type="molecule type" value="Genomic_DNA"/>
</dbReference>
<sequence>MSNTEVQNSERLPMLLATEENVNSNPPTSVSVPIEPALTIVKKNVDSNGNSEDNNNFTQLFRPLLVELIGTTLFALIGLWGACSGGGLIANALSFGFALMVFTAGFGHISGVHFNPAVTIGVLIAGEMQPVLAILYFVVQLLGGIAAGGLLRLLLATKTYEACKGGATLLTKYAASNATGPNGLVLYAPDEVRIWQGVIIEFIVTFVLVTVLIMVTIDTKSKTGLASLVIGLTLAANILAAGAYTGGSLNPARSLGPAIFASQWDHHYVYWIGPLVGAVVAGLLYRTVWAHHDRRMFVKRTSAPPTTTSAEKQ</sequence>
<dbReference type="Proteomes" id="UP000663824">
    <property type="component" value="Unassembled WGS sequence"/>
</dbReference>
<dbReference type="PRINTS" id="PR00783">
    <property type="entry name" value="MINTRINSICP"/>
</dbReference>
<evidence type="ECO:0000256" key="9">
    <source>
        <dbReference type="SAM" id="Phobius"/>
    </source>
</evidence>
<dbReference type="Pfam" id="PF00230">
    <property type="entry name" value="MIP"/>
    <property type="match status" value="1"/>
</dbReference>
<evidence type="ECO:0000313" key="12">
    <source>
        <dbReference type="EMBL" id="CAF2104970.1"/>
    </source>
</evidence>
<accession>A0A816TX70</accession>
<evidence type="ECO:0000256" key="5">
    <source>
        <dbReference type="ARBA" id="ARBA00022692"/>
    </source>
</evidence>
<name>A0A816TX70_9BILA</name>
<feature type="transmembrane region" description="Helical" evidence="9">
    <location>
        <begin position="64"/>
        <end position="82"/>
    </location>
</feature>
<gene>
    <name evidence="13" type="ORF">BYL167_LOCUS48636</name>
    <name evidence="11" type="ORF">CJN711_LOCUS35592</name>
    <name evidence="14" type="ORF">GIL414_LOCUS50294</name>
    <name evidence="10" type="ORF">KQP761_LOCUS1395</name>
    <name evidence="12" type="ORF">MBJ925_LOCUS23126</name>
</gene>
<dbReference type="GO" id="GO:0015250">
    <property type="term" value="F:water channel activity"/>
    <property type="evidence" value="ECO:0007669"/>
    <property type="project" value="TreeGrafter"/>
</dbReference>
<keyword evidence="6 9" id="KW-1133">Transmembrane helix</keyword>
<dbReference type="SUPFAM" id="SSF81338">
    <property type="entry name" value="Aquaporin-like"/>
    <property type="match status" value="1"/>
</dbReference>
<evidence type="ECO:0000256" key="2">
    <source>
        <dbReference type="ARBA" id="ARBA00006175"/>
    </source>
</evidence>
<dbReference type="Proteomes" id="UP000663834">
    <property type="component" value="Unassembled WGS sequence"/>
</dbReference>
<dbReference type="EMBL" id="CAJOBH010142704">
    <property type="protein sequence ID" value="CAF4812834.1"/>
    <property type="molecule type" value="Genomic_DNA"/>
</dbReference>
<evidence type="ECO:0000256" key="3">
    <source>
        <dbReference type="ARBA" id="ARBA00022448"/>
    </source>
</evidence>
<feature type="transmembrane region" description="Helical" evidence="9">
    <location>
        <begin position="88"/>
        <end position="109"/>
    </location>
</feature>
<comment type="subcellular location">
    <subcellularLocation>
        <location evidence="1">Cell membrane</location>
        <topology evidence="1">Multi-pass membrane protein</topology>
    </subcellularLocation>
</comment>
<dbReference type="OrthoDB" id="3222at2759"/>
<dbReference type="InterPro" id="IPR023271">
    <property type="entry name" value="Aquaporin-like"/>
</dbReference>
<evidence type="ECO:0000256" key="6">
    <source>
        <dbReference type="ARBA" id="ARBA00022989"/>
    </source>
</evidence>
<dbReference type="InterPro" id="IPR034294">
    <property type="entry name" value="Aquaporin_transptr"/>
</dbReference>
<dbReference type="PANTHER" id="PTHR19139">
    <property type="entry name" value="AQUAPORIN TRANSPORTER"/>
    <property type="match status" value="1"/>
</dbReference>
<keyword evidence="5 8" id="KW-0812">Transmembrane</keyword>
<evidence type="ECO:0000256" key="1">
    <source>
        <dbReference type="ARBA" id="ARBA00004651"/>
    </source>
</evidence>
<dbReference type="PROSITE" id="PS00221">
    <property type="entry name" value="MIP"/>
    <property type="match status" value="1"/>
</dbReference>
<dbReference type="InterPro" id="IPR022357">
    <property type="entry name" value="MIP_CS"/>
</dbReference>
<keyword evidence="7 9" id="KW-0472">Membrane</keyword>
<evidence type="ECO:0000313" key="11">
    <source>
        <dbReference type="EMBL" id="CAF1603888.1"/>
    </source>
</evidence>
<dbReference type="Proteomes" id="UP000663855">
    <property type="component" value="Unassembled WGS sequence"/>
</dbReference>
<evidence type="ECO:0008006" key="16">
    <source>
        <dbReference type="Google" id="ProtNLM"/>
    </source>
</evidence>
<reference evidence="12" key="1">
    <citation type="submission" date="2021-02" db="EMBL/GenBank/DDBJ databases">
        <authorList>
            <person name="Nowell W R."/>
        </authorList>
    </citation>
    <scope>NUCLEOTIDE SEQUENCE</scope>
</reference>
<dbReference type="PANTHER" id="PTHR19139:SF199">
    <property type="entry name" value="MIP17260P"/>
    <property type="match status" value="1"/>
</dbReference>
<dbReference type="EMBL" id="CAJNOW010000091">
    <property type="protein sequence ID" value="CAF1232901.1"/>
    <property type="molecule type" value="Genomic_DNA"/>
</dbReference>
<dbReference type="EMBL" id="CAJOBJ010167245">
    <property type="protein sequence ID" value="CAF4869264.1"/>
    <property type="molecule type" value="Genomic_DNA"/>
</dbReference>
<protein>
    <recommendedName>
        <fullName evidence="16">Aquaporin</fullName>
    </recommendedName>
</protein>
<keyword evidence="4" id="KW-1003">Cell membrane</keyword>
<dbReference type="Proteomes" id="UP000681967">
    <property type="component" value="Unassembled WGS sequence"/>
</dbReference>
<evidence type="ECO:0000313" key="15">
    <source>
        <dbReference type="Proteomes" id="UP000663824"/>
    </source>
</evidence>
<evidence type="ECO:0000313" key="13">
    <source>
        <dbReference type="EMBL" id="CAF4812834.1"/>
    </source>
</evidence>
<dbReference type="EMBL" id="CAJNOV010017215">
    <property type="protein sequence ID" value="CAF1603888.1"/>
    <property type="molecule type" value="Genomic_DNA"/>
</dbReference>
<feature type="transmembrane region" description="Helical" evidence="9">
    <location>
        <begin position="130"/>
        <end position="151"/>
    </location>
</feature>
<feature type="transmembrane region" description="Helical" evidence="9">
    <location>
        <begin position="194"/>
        <end position="217"/>
    </location>
</feature>